<dbReference type="EMBL" id="MEVT01000005">
    <property type="protein sequence ID" value="OGC63615.1"/>
    <property type="molecule type" value="Genomic_DNA"/>
</dbReference>
<accession>A0A1F4W2N5</accession>
<comment type="caution">
    <text evidence="1">The sequence shown here is derived from an EMBL/GenBank/DDBJ whole genome shotgun (WGS) entry which is preliminary data.</text>
</comment>
<proteinExistence type="predicted"/>
<evidence type="ECO:0000313" key="1">
    <source>
        <dbReference type="EMBL" id="OGC63615.1"/>
    </source>
</evidence>
<name>A0A1F4W2N5_UNCKA</name>
<protein>
    <submittedName>
        <fullName evidence="1">Uncharacterized protein</fullName>
    </submittedName>
</protein>
<dbReference type="Proteomes" id="UP000176614">
    <property type="component" value="Unassembled WGS sequence"/>
</dbReference>
<sequence>MRKIRISLKPWVAPETGEVLEAKDILLYLDPKAHKLMLAFSLYWKGKLIGDANGPIFDLWVDEGIEKIDAELSISGIDFHSQLPMALVLLGEITHRPFYWSRFTLSNCIGRGELVGVKPEDYEIAGGK</sequence>
<reference evidence="1 2" key="1">
    <citation type="journal article" date="2016" name="Nat. Commun.">
        <title>Thousands of microbial genomes shed light on interconnected biogeochemical processes in an aquifer system.</title>
        <authorList>
            <person name="Anantharaman K."/>
            <person name="Brown C.T."/>
            <person name="Hug L.A."/>
            <person name="Sharon I."/>
            <person name="Castelle C.J."/>
            <person name="Probst A.J."/>
            <person name="Thomas B.C."/>
            <person name="Singh A."/>
            <person name="Wilkins M.J."/>
            <person name="Karaoz U."/>
            <person name="Brodie E.L."/>
            <person name="Williams K.H."/>
            <person name="Hubbard S.S."/>
            <person name="Banfield J.F."/>
        </authorList>
    </citation>
    <scope>NUCLEOTIDE SEQUENCE [LARGE SCALE GENOMIC DNA]</scope>
</reference>
<organism evidence="1 2">
    <name type="scientific">candidate division WWE3 bacterium RIFOXYA2_FULL_46_9</name>
    <dbReference type="NCBI Taxonomy" id="1802636"/>
    <lineage>
        <taxon>Bacteria</taxon>
        <taxon>Katanobacteria</taxon>
    </lineage>
</organism>
<evidence type="ECO:0000313" key="2">
    <source>
        <dbReference type="Proteomes" id="UP000176614"/>
    </source>
</evidence>
<gene>
    <name evidence="1" type="ORF">A2264_04585</name>
</gene>
<dbReference type="AlphaFoldDB" id="A0A1F4W2N5"/>